<dbReference type="InterPro" id="IPR050490">
    <property type="entry name" value="Bact_solute-bd_prot1"/>
</dbReference>
<dbReference type="Gene3D" id="3.40.190.10">
    <property type="entry name" value="Periplasmic binding protein-like II"/>
    <property type="match status" value="2"/>
</dbReference>
<gene>
    <name evidence="3" type="ORF">SH580_20700</name>
</gene>
<keyword evidence="1" id="KW-0732">Signal</keyword>
<feature type="transmembrane region" description="Helical" evidence="2">
    <location>
        <begin position="7"/>
        <end position="26"/>
    </location>
</feature>
<evidence type="ECO:0008006" key="5">
    <source>
        <dbReference type="Google" id="ProtNLM"/>
    </source>
</evidence>
<sequence length="608" mass="69168">MKFRLNYIAFAILGVAYFLSAGRFLIISMNGGDGENPDSKVIRVAHWQLEPGYREAMQWAMDQYMKLPKVKEAGITVEQVPINQGIYNQFMNVHLISGTAPDIAARNDQVIKSGNTARFYSAMDSYISQPNPYNAPEYLSEELEPSLVEYLSESPWISSAVDGMFGGYDEILDGYYGIPVSTFGGGCLFYNDQILRKVKAFIQEEIVKDPQPEWLTELWIDRSGEEETGYLPDDQRLRDWLKQANEPPTSLGKLMFYCRAVQVYAEKYAPLIVPMSVGKYGGNNISFTYEPIFLSHFDPTIEGPIGSGIDGFETAFTWSNKTWSFDDRPLKEYFKFTTQLTSFFPEGFLGLDREQTMRRFILGKAAMISSGGWDAASIFMGAGNRDEESERFIPITRIAPMPVKGERWDDLLPYRVSSANFQSAVALSVNNTSPNFDWAVDFLRFVTSQPINEELNERAGWLPATVGAETVEQMRPFIPRSEGIPRNMSISFGGATAAMRREWVTQSLLAMSGDISYDDFKNRMEGILSDPIRGMRGYWISKLTDIKDQSRALDRMVSSLEYRSYFKEDTKAQKKLKSLFYKSLNDDEGVQLEWLWENTYPDEPYPSN</sequence>
<evidence type="ECO:0000256" key="2">
    <source>
        <dbReference type="SAM" id="Phobius"/>
    </source>
</evidence>
<evidence type="ECO:0000313" key="4">
    <source>
        <dbReference type="Proteomes" id="UP001324993"/>
    </source>
</evidence>
<keyword evidence="2" id="KW-1133">Transmembrane helix</keyword>
<name>A0ABZ0RM39_9BACT</name>
<organism evidence="3 4">
    <name type="scientific">Coraliomargarita algicola</name>
    <dbReference type="NCBI Taxonomy" id="3092156"/>
    <lineage>
        <taxon>Bacteria</taxon>
        <taxon>Pseudomonadati</taxon>
        <taxon>Verrucomicrobiota</taxon>
        <taxon>Opitutia</taxon>
        <taxon>Puniceicoccales</taxon>
        <taxon>Coraliomargaritaceae</taxon>
        <taxon>Coraliomargarita</taxon>
    </lineage>
</organism>
<dbReference type="EMBL" id="CP138858">
    <property type="protein sequence ID" value="WPJ95840.1"/>
    <property type="molecule type" value="Genomic_DNA"/>
</dbReference>
<keyword evidence="4" id="KW-1185">Reference proteome</keyword>
<protein>
    <recommendedName>
        <fullName evidence="5">Extracellular solute-binding protein</fullName>
    </recommendedName>
</protein>
<proteinExistence type="predicted"/>
<accession>A0ABZ0RM39</accession>
<evidence type="ECO:0000256" key="1">
    <source>
        <dbReference type="ARBA" id="ARBA00022729"/>
    </source>
</evidence>
<evidence type="ECO:0000313" key="3">
    <source>
        <dbReference type="EMBL" id="WPJ95840.1"/>
    </source>
</evidence>
<dbReference type="RefSeq" id="WP_319832716.1">
    <property type="nucleotide sequence ID" value="NZ_CP138858.1"/>
</dbReference>
<dbReference type="Proteomes" id="UP001324993">
    <property type="component" value="Chromosome"/>
</dbReference>
<keyword evidence="2" id="KW-0472">Membrane</keyword>
<dbReference type="SUPFAM" id="SSF53850">
    <property type="entry name" value="Periplasmic binding protein-like II"/>
    <property type="match status" value="1"/>
</dbReference>
<keyword evidence="2" id="KW-0812">Transmembrane</keyword>
<dbReference type="PANTHER" id="PTHR43649:SF33">
    <property type="entry name" value="POLYGALACTURONAN_RHAMNOGALACTURONAN-BINDING PROTEIN YTCQ"/>
    <property type="match status" value="1"/>
</dbReference>
<reference evidence="3 4" key="1">
    <citation type="submission" date="2023-11" db="EMBL/GenBank/DDBJ databases">
        <title>Coraliomargarita sp. nov., isolated from marine algae.</title>
        <authorList>
            <person name="Lee J.K."/>
            <person name="Baek J.H."/>
            <person name="Kim J.M."/>
            <person name="Choi D.G."/>
            <person name="Jeon C.O."/>
        </authorList>
    </citation>
    <scope>NUCLEOTIDE SEQUENCE [LARGE SCALE GENOMIC DNA]</scope>
    <source>
        <strain evidence="3 4">J2-16</strain>
    </source>
</reference>
<dbReference type="PANTHER" id="PTHR43649">
    <property type="entry name" value="ARABINOSE-BINDING PROTEIN-RELATED"/>
    <property type="match status" value="1"/>
</dbReference>